<dbReference type="InterPro" id="IPR011990">
    <property type="entry name" value="TPR-like_helical_dom_sf"/>
</dbReference>
<dbReference type="OrthoDB" id="10006023at2759"/>
<dbReference type="VEuPathDB" id="FungiDB:BDEG_20656"/>
<evidence type="ECO:0000256" key="8">
    <source>
        <dbReference type="PROSITE-ProRule" id="PRU00339"/>
    </source>
</evidence>
<dbReference type="SMART" id="SM00028">
    <property type="entry name" value="TPR"/>
    <property type="match status" value="4"/>
</dbReference>
<evidence type="ECO:0000256" key="6">
    <source>
        <dbReference type="ARBA" id="ARBA00022803"/>
    </source>
</evidence>
<accession>A0A177WA41</accession>
<feature type="repeat" description="TPR" evidence="8">
    <location>
        <begin position="596"/>
        <end position="629"/>
    </location>
</feature>
<reference evidence="9 10" key="1">
    <citation type="submission" date="2006-10" db="EMBL/GenBank/DDBJ databases">
        <title>The Genome Sequence of Batrachochytrium dendrobatidis JEL423.</title>
        <authorList>
            <consortium name="The Broad Institute Genome Sequencing Platform"/>
            <person name="Birren B."/>
            <person name="Lander E."/>
            <person name="Galagan J."/>
            <person name="Cuomo C."/>
            <person name="Devon K."/>
            <person name="Jaffe D."/>
            <person name="Butler J."/>
            <person name="Alvarez P."/>
            <person name="Gnerre S."/>
            <person name="Grabherr M."/>
            <person name="Kleber M."/>
            <person name="Mauceli E."/>
            <person name="Brockman W."/>
            <person name="Young S."/>
            <person name="LaButti K."/>
            <person name="Sykes S."/>
            <person name="DeCaprio D."/>
            <person name="Crawford M."/>
            <person name="Koehrsen M."/>
            <person name="Engels R."/>
            <person name="Montgomery P."/>
            <person name="Pearson M."/>
            <person name="Howarth C."/>
            <person name="Larson L."/>
            <person name="White J."/>
            <person name="O'Leary S."/>
            <person name="Kodira C."/>
            <person name="Zeng Q."/>
            <person name="Yandava C."/>
            <person name="Alvarado L."/>
            <person name="Longcore J."/>
            <person name="James T."/>
        </authorList>
    </citation>
    <scope>NUCLEOTIDE SEQUENCE [LARGE SCALE GENOMIC DNA]</scope>
    <source>
        <strain evidence="9 10">JEL423</strain>
    </source>
</reference>
<dbReference type="InterPro" id="IPR024111">
    <property type="entry name" value="PEX5/PEX5L"/>
</dbReference>
<evidence type="ECO:0000313" key="10">
    <source>
        <dbReference type="Proteomes" id="UP000077115"/>
    </source>
</evidence>
<proteinExistence type="inferred from homology"/>
<evidence type="ECO:0000256" key="1">
    <source>
        <dbReference type="ARBA" id="ARBA00004275"/>
    </source>
</evidence>
<keyword evidence="4" id="KW-0963">Cytoplasm</keyword>
<keyword evidence="5" id="KW-0677">Repeat</keyword>
<keyword evidence="6 8" id="KW-0802">TPR repeat</keyword>
<dbReference type="SUPFAM" id="SSF48452">
    <property type="entry name" value="TPR-like"/>
    <property type="match status" value="1"/>
</dbReference>
<evidence type="ECO:0000256" key="3">
    <source>
        <dbReference type="ARBA" id="ARBA00005348"/>
    </source>
</evidence>
<dbReference type="GO" id="GO:0016560">
    <property type="term" value="P:protein import into peroxisome matrix, docking"/>
    <property type="evidence" value="ECO:0007669"/>
    <property type="project" value="TreeGrafter"/>
</dbReference>
<dbReference type="GO" id="GO:0005778">
    <property type="term" value="C:peroxisomal membrane"/>
    <property type="evidence" value="ECO:0007669"/>
    <property type="project" value="TreeGrafter"/>
</dbReference>
<gene>
    <name evidence="9" type="ORF">BDEG_20656</name>
</gene>
<dbReference type="Proteomes" id="UP000077115">
    <property type="component" value="Unassembled WGS sequence"/>
</dbReference>
<dbReference type="EMBL" id="DS022300">
    <property type="protein sequence ID" value="OAJ36490.1"/>
    <property type="molecule type" value="Genomic_DNA"/>
</dbReference>
<dbReference type="AlphaFoldDB" id="A0A177WA41"/>
<comment type="similarity">
    <text evidence="3">Belongs to the peroxisomal targeting signal receptor family.</text>
</comment>
<comment type="subcellular location">
    <subcellularLocation>
        <location evidence="2">Cytoplasm</location>
    </subcellularLocation>
    <subcellularLocation>
        <location evidence="1">Peroxisome</location>
    </subcellularLocation>
</comment>
<evidence type="ECO:0000313" key="9">
    <source>
        <dbReference type="EMBL" id="OAJ36490.1"/>
    </source>
</evidence>
<organism evidence="9 10">
    <name type="scientific">Batrachochytrium dendrobatidis (strain JEL423)</name>
    <dbReference type="NCBI Taxonomy" id="403673"/>
    <lineage>
        <taxon>Eukaryota</taxon>
        <taxon>Fungi</taxon>
        <taxon>Fungi incertae sedis</taxon>
        <taxon>Chytridiomycota</taxon>
        <taxon>Chytridiomycota incertae sedis</taxon>
        <taxon>Chytridiomycetes</taxon>
        <taxon>Rhizophydiales</taxon>
        <taxon>Rhizophydiales incertae sedis</taxon>
        <taxon>Batrachochytrium</taxon>
    </lineage>
</organism>
<dbReference type="GO" id="GO:0005052">
    <property type="term" value="F:peroxisome matrix targeting signal-1 binding"/>
    <property type="evidence" value="ECO:0007669"/>
    <property type="project" value="TreeGrafter"/>
</dbReference>
<evidence type="ECO:0000256" key="5">
    <source>
        <dbReference type="ARBA" id="ARBA00022737"/>
    </source>
</evidence>
<dbReference type="InterPro" id="IPR019734">
    <property type="entry name" value="TPR_rpt"/>
</dbReference>
<keyword evidence="7" id="KW-0576">Peroxisome</keyword>
<protein>
    <submittedName>
        <fullName evidence="9">Uncharacterized protein</fullName>
    </submittedName>
</protein>
<name>A0A177WA41_BATDL</name>
<dbReference type="PANTHER" id="PTHR10130:SF0">
    <property type="entry name" value="GH08708P"/>
    <property type="match status" value="1"/>
</dbReference>
<dbReference type="Gene3D" id="1.25.40.10">
    <property type="entry name" value="Tetratricopeptide repeat domain"/>
    <property type="match status" value="1"/>
</dbReference>
<dbReference type="GO" id="GO:0005829">
    <property type="term" value="C:cytosol"/>
    <property type="evidence" value="ECO:0007669"/>
    <property type="project" value="TreeGrafter"/>
</dbReference>
<evidence type="ECO:0000256" key="2">
    <source>
        <dbReference type="ARBA" id="ARBA00004496"/>
    </source>
</evidence>
<dbReference type="STRING" id="403673.A0A177WA41"/>
<dbReference type="PANTHER" id="PTHR10130">
    <property type="entry name" value="PEROXISOMAL TARGETING SIGNAL 1 RECEPTOR PEX5"/>
    <property type="match status" value="1"/>
</dbReference>
<sequence length="764" mass="85543">MDSAECGPGGNALSKLSKRIDTDLSLHQDRLNTGFGGHVGSNSLAHIRQRDGTSLQSMNKQFLYNNTLNAQPIASSSNGAYNFISVQQELQSIYPENSKTQIHPSIIPDTEWATEFQSNPHIHGALHSQQFKEFGELFAKANVAGSSWGAEFHHYQPARHEVQHHDLDQVWADPQIGQQFEEAFERAKESLAWEQEFTNPSNTNSAWEQEFASQQNDDQGSEIVVETETSSEAVAKTAGLLLDIVSKSTNPKFKQSKFVNFIQKLHQQEIAIEGSKVVDVVEPICTKGPKEWADDFLLLHGEKSTTPQSAAWEEEFYLGVPNFQGAAKLKNELFTNSNLANDIQDKSNNWADEFATDTNQTRQHISMADESTELMDNIDWAGQFNQHLQHHIQDGDNQDIMWDQHLNSAWSQQQPDSTHDSTILADTLLTPTSLFETYRFTPNNPYLQPSFSLLFLQSPDQHQNLAESIMALEAAVQRDPTHANTWMHLGQRQQENENDDMAICALLNCTRLDPSNLAAHLALSVSYTNEGYATEAYNALNTWISLNPLYEQFAGVPWSNSEGGSDRAMAASDRHTAVTEKFLAAASTVPGADLDEDVQIGLGVLFNISAEYDKAVDCFRAALVKRPKDYMLWNKLGASLANSHQPKLAMEAYFAALNINPSYIRSRYNMAIACLQIGQYRESAEHLLGALSVQHVNMDHVKKYAFDTDGNSVSDSQLKASLGPQSNTLWTTLRMLADTYLNRHDLVSICDRRDLVAFRNEFDF</sequence>
<dbReference type="PROSITE" id="PS50005">
    <property type="entry name" value="TPR"/>
    <property type="match status" value="1"/>
</dbReference>
<evidence type="ECO:0000256" key="4">
    <source>
        <dbReference type="ARBA" id="ARBA00022490"/>
    </source>
</evidence>
<evidence type="ECO:0000256" key="7">
    <source>
        <dbReference type="ARBA" id="ARBA00023140"/>
    </source>
</evidence>
<reference evidence="9 10" key="2">
    <citation type="submission" date="2016-05" db="EMBL/GenBank/DDBJ databases">
        <title>Lineage-specific infection strategies underlie the spectrum of fungal disease in amphibians.</title>
        <authorList>
            <person name="Cuomo C.A."/>
            <person name="Farrer R.A."/>
            <person name="James T."/>
            <person name="Longcore J."/>
            <person name="Birren B."/>
        </authorList>
    </citation>
    <scope>NUCLEOTIDE SEQUENCE [LARGE SCALE GENOMIC DNA]</scope>
    <source>
        <strain evidence="9 10">JEL423</strain>
    </source>
</reference>